<evidence type="ECO:0000313" key="1">
    <source>
        <dbReference type="EMBL" id="KAK1121468.1"/>
    </source>
</evidence>
<reference evidence="1" key="1">
    <citation type="submission" date="2021-10" db="EMBL/GenBank/DDBJ databases">
        <title>Melipona bicolor Genome sequencing and assembly.</title>
        <authorList>
            <person name="Araujo N.S."/>
            <person name="Arias M.C."/>
        </authorList>
    </citation>
    <scope>NUCLEOTIDE SEQUENCE</scope>
    <source>
        <strain evidence="1">USP_2M_L1-L4_2017</strain>
        <tissue evidence="1">Whole body</tissue>
    </source>
</reference>
<protein>
    <submittedName>
        <fullName evidence="1">Uncharacterized protein</fullName>
    </submittedName>
</protein>
<gene>
    <name evidence="1" type="ORF">K0M31_010269</name>
</gene>
<evidence type="ECO:0000313" key="2">
    <source>
        <dbReference type="Proteomes" id="UP001177670"/>
    </source>
</evidence>
<proteinExistence type="predicted"/>
<organism evidence="1 2">
    <name type="scientific">Melipona bicolor</name>
    <dbReference type="NCBI Taxonomy" id="60889"/>
    <lineage>
        <taxon>Eukaryota</taxon>
        <taxon>Metazoa</taxon>
        <taxon>Ecdysozoa</taxon>
        <taxon>Arthropoda</taxon>
        <taxon>Hexapoda</taxon>
        <taxon>Insecta</taxon>
        <taxon>Pterygota</taxon>
        <taxon>Neoptera</taxon>
        <taxon>Endopterygota</taxon>
        <taxon>Hymenoptera</taxon>
        <taxon>Apocrita</taxon>
        <taxon>Aculeata</taxon>
        <taxon>Apoidea</taxon>
        <taxon>Anthophila</taxon>
        <taxon>Apidae</taxon>
        <taxon>Melipona</taxon>
    </lineage>
</organism>
<dbReference type="EMBL" id="JAHYIQ010000026">
    <property type="protein sequence ID" value="KAK1121468.1"/>
    <property type="molecule type" value="Genomic_DNA"/>
</dbReference>
<comment type="caution">
    <text evidence="1">The sequence shown here is derived from an EMBL/GenBank/DDBJ whole genome shotgun (WGS) entry which is preliminary data.</text>
</comment>
<dbReference type="AlphaFoldDB" id="A0AA40FMH5"/>
<accession>A0AA40FMH5</accession>
<sequence length="102" mass="11784">MLKKKATILLLSKQNFNPNCGIITFARVFYILRTRVNYVNQQNLPGLMYPSSSKFYISLKLPIIKSKSNPNSEPVSIVLINATRLEIRYRVTKIFFVNNSEN</sequence>
<dbReference type="Proteomes" id="UP001177670">
    <property type="component" value="Unassembled WGS sequence"/>
</dbReference>
<keyword evidence="2" id="KW-1185">Reference proteome</keyword>
<name>A0AA40FMH5_9HYME</name>